<dbReference type="Pfam" id="PF00005">
    <property type="entry name" value="ABC_tran"/>
    <property type="match status" value="1"/>
</dbReference>
<dbReference type="STRING" id="312017.Q24F66"/>
<dbReference type="GeneID" id="7827973"/>
<reference evidence="11" key="1">
    <citation type="journal article" date="2006" name="PLoS Biol.">
        <title>Macronuclear genome sequence of the ciliate Tetrahymena thermophila, a model eukaryote.</title>
        <authorList>
            <person name="Eisen J.A."/>
            <person name="Coyne R.S."/>
            <person name="Wu M."/>
            <person name="Wu D."/>
            <person name="Thiagarajan M."/>
            <person name="Wortman J.R."/>
            <person name="Badger J.H."/>
            <person name="Ren Q."/>
            <person name="Amedeo P."/>
            <person name="Jones K.M."/>
            <person name="Tallon L.J."/>
            <person name="Delcher A.L."/>
            <person name="Salzberg S.L."/>
            <person name="Silva J.C."/>
            <person name="Haas B.J."/>
            <person name="Majoros W.H."/>
            <person name="Farzad M."/>
            <person name="Carlton J.M."/>
            <person name="Smith R.K. Jr."/>
            <person name="Garg J."/>
            <person name="Pearlman R.E."/>
            <person name="Karrer K.M."/>
            <person name="Sun L."/>
            <person name="Manning G."/>
            <person name="Elde N.C."/>
            <person name="Turkewitz A.P."/>
            <person name="Asai D.J."/>
            <person name="Wilkes D.E."/>
            <person name="Wang Y."/>
            <person name="Cai H."/>
            <person name="Collins K."/>
            <person name="Stewart B.A."/>
            <person name="Lee S.R."/>
            <person name="Wilamowska K."/>
            <person name="Weinberg Z."/>
            <person name="Ruzzo W.L."/>
            <person name="Wloga D."/>
            <person name="Gaertig J."/>
            <person name="Frankel J."/>
            <person name="Tsao C.-C."/>
            <person name="Gorovsky M.A."/>
            <person name="Keeling P.J."/>
            <person name="Waller R.F."/>
            <person name="Patron N.J."/>
            <person name="Cherry J.M."/>
            <person name="Stover N.A."/>
            <person name="Krieger C.J."/>
            <person name="del Toro C."/>
            <person name="Ryder H.F."/>
            <person name="Williamson S.C."/>
            <person name="Barbeau R.A."/>
            <person name="Hamilton E.P."/>
            <person name="Orias E."/>
        </authorList>
    </citation>
    <scope>NUCLEOTIDE SEQUENCE [LARGE SCALE GENOMIC DNA]</scope>
    <source>
        <strain evidence="11">SB210</strain>
    </source>
</reference>
<dbReference type="SMART" id="SM00382">
    <property type="entry name" value="AAA"/>
    <property type="match status" value="1"/>
</dbReference>
<dbReference type="GO" id="GO:0016887">
    <property type="term" value="F:ATP hydrolysis activity"/>
    <property type="evidence" value="ECO:0007669"/>
    <property type="project" value="InterPro"/>
</dbReference>
<evidence type="ECO:0000256" key="5">
    <source>
        <dbReference type="ARBA" id="ARBA00022840"/>
    </source>
</evidence>
<dbReference type="KEGG" id="tet:TTHERM_01128600"/>
<dbReference type="PROSITE" id="PS50893">
    <property type="entry name" value="ABC_TRANSPORTER_2"/>
    <property type="match status" value="1"/>
</dbReference>
<evidence type="ECO:0000259" key="9">
    <source>
        <dbReference type="PROSITE" id="PS50893"/>
    </source>
</evidence>
<feature type="transmembrane region" description="Helical" evidence="8">
    <location>
        <begin position="563"/>
        <end position="587"/>
    </location>
</feature>
<dbReference type="EMBL" id="GG662295">
    <property type="protein sequence ID" value="EAS06409.2"/>
    <property type="molecule type" value="Genomic_DNA"/>
</dbReference>
<organism evidence="10 11">
    <name type="scientific">Tetrahymena thermophila (strain SB210)</name>
    <dbReference type="NCBI Taxonomy" id="312017"/>
    <lineage>
        <taxon>Eukaryota</taxon>
        <taxon>Sar</taxon>
        <taxon>Alveolata</taxon>
        <taxon>Ciliophora</taxon>
        <taxon>Intramacronucleata</taxon>
        <taxon>Oligohymenophorea</taxon>
        <taxon>Hymenostomatida</taxon>
        <taxon>Tetrahymenina</taxon>
        <taxon>Tetrahymenidae</taxon>
        <taxon>Tetrahymena</taxon>
    </lineage>
</organism>
<dbReference type="InParanoid" id="Q24F66"/>
<evidence type="ECO:0000256" key="7">
    <source>
        <dbReference type="ARBA" id="ARBA00023136"/>
    </source>
</evidence>
<feature type="transmembrane region" description="Helical" evidence="8">
    <location>
        <begin position="496"/>
        <end position="515"/>
    </location>
</feature>
<dbReference type="Gene3D" id="3.40.50.300">
    <property type="entry name" value="P-loop containing nucleotide triphosphate hydrolases"/>
    <property type="match status" value="1"/>
</dbReference>
<dbReference type="AlphaFoldDB" id="Q24F66"/>
<dbReference type="Pfam" id="PF19055">
    <property type="entry name" value="ABC2_membrane_7"/>
    <property type="match status" value="1"/>
</dbReference>
<evidence type="ECO:0000313" key="11">
    <source>
        <dbReference type="Proteomes" id="UP000009168"/>
    </source>
</evidence>
<dbReference type="GO" id="GO:0005524">
    <property type="term" value="F:ATP binding"/>
    <property type="evidence" value="ECO:0007669"/>
    <property type="project" value="UniProtKB-KW"/>
</dbReference>
<comment type="subcellular location">
    <subcellularLocation>
        <location evidence="1">Membrane</location>
        <topology evidence="1">Multi-pass membrane protein</topology>
    </subcellularLocation>
</comment>
<dbReference type="Pfam" id="PF01061">
    <property type="entry name" value="ABC2_membrane"/>
    <property type="match status" value="1"/>
</dbReference>
<dbReference type="InterPro" id="IPR003593">
    <property type="entry name" value="AAA+_ATPase"/>
</dbReference>
<keyword evidence="4" id="KW-0547">Nucleotide-binding</keyword>
<evidence type="ECO:0000256" key="4">
    <source>
        <dbReference type="ARBA" id="ARBA00022741"/>
    </source>
</evidence>
<evidence type="ECO:0000313" key="10">
    <source>
        <dbReference type="EMBL" id="EAS06409.2"/>
    </source>
</evidence>
<keyword evidence="7 8" id="KW-0472">Membrane</keyword>
<feature type="transmembrane region" description="Helical" evidence="8">
    <location>
        <begin position="352"/>
        <end position="373"/>
    </location>
</feature>
<feature type="transmembrane region" description="Helical" evidence="8">
    <location>
        <begin position="385"/>
        <end position="401"/>
    </location>
</feature>
<feature type="domain" description="ABC transporter" evidence="9">
    <location>
        <begin position="23"/>
        <end position="265"/>
    </location>
</feature>
<feature type="transmembrane region" description="Helical" evidence="8">
    <location>
        <begin position="524"/>
        <end position="543"/>
    </location>
</feature>
<keyword evidence="6 8" id="KW-1133">Transmembrane helix</keyword>
<evidence type="ECO:0000256" key="6">
    <source>
        <dbReference type="ARBA" id="ARBA00022989"/>
    </source>
</evidence>
<protein>
    <submittedName>
        <fullName evidence="10">ABC transporter family protein</fullName>
    </submittedName>
</protein>
<dbReference type="InterPro" id="IPR027417">
    <property type="entry name" value="P-loop_NTPase"/>
</dbReference>
<feature type="transmembrane region" description="Helical" evidence="8">
    <location>
        <begin position="454"/>
        <end position="476"/>
    </location>
</feature>
<keyword evidence="11" id="KW-1185">Reference proteome</keyword>
<dbReference type="OrthoDB" id="184675at2759"/>
<dbReference type="RefSeq" id="XP_001026654.2">
    <property type="nucleotide sequence ID" value="XM_001026654.2"/>
</dbReference>
<evidence type="ECO:0000256" key="8">
    <source>
        <dbReference type="SAM" id="Phobius"/>
    </source>
</evidence>
<evidence type="ECO:0000256" key="3">
    <source>
        <dbReference type="ARBA" id="ARBA00022692"/>
    </source>
</evidence>
<keyword evidence="2" id="KW-0813">Transport</keyword>
<evidence type="ECO:0000256" key="1">
    <source>
        <dbReference type="ARBA" id="ARBA00004141"/>
    </source>
</evidence>
<dbReference type="InterPro" id="IPR003439">
    <property type="entry name" value="ABC_transporter-like_ATP-bd"/>
</dbReference>
<dbReference type="Proteomes" id="UP000009168">
    <property type="component" value="Unassembled WGS sequence"/>
</dbReference>
<dbReference type="PANTHER" id="PTHR48041:SF139">
    <property type="entry name" value="PROTEIN SCARLET"/>
    <property type="match status" value="1"/>
</dbReference>
<keyword evidence="5" id="KW-0067">ATP-binding</keyword>
<name>Q24F66_TETTS</name>
<dbReference type="PANTHER" id="PTHR48041">
    <property type="entry name" value="ABC TRANSPORTER G FAMILY MEMBER 28"/>
    <property type="match status" value="1"/>
</dbReference>
<dbReference type="InterPro" id="IPR043926">
    <property type="entry name" value="ABCG_dom"/>
</dbReference>
<dbReference type="eggNOG" id="KOG0061">
    <property type="taxonomic scope" value="Eukaryota"/>
</dbReference>
<gene>
    <name evidence="10" type="ORF">TTHERM_01128600</name>
</gene>
<accession>Q24F66</accession>
<dbReference type="HOGENOM" id="CLU_000604_57_6_1"/>
<dbReference type="InterPro" id="IPR013525">
    <property type="entry name" value="ABC2_TM"/>
</dbReference>
<dbReference type="InterPro" id="IPR050352">
    <property type="entry name" value="ABCG_transporters"/>
</dbReference>
<evidence type="ECO:0000256" key="2">
    <source>
        <dbReference type="ARBA" id="ARBA00022448"/>
    </source>
</evidence>
<keyword evidence="3 8" id="KW-0812">Transmembrane</keyword>
<proteinExistence type="predicted"/>
<sequence length="595" mass="68493">MENISKNREMIISFTDISLKYKQKKQSLIKKSLIENKYILKQVSGYFRKGINAILGSSGAGKTSLLNVIAKRIQNSHNTELEGQIQINNRSYNYSQFNNLAGYVMQDDYLLPTLTVKEYFQFAADMKLSIPDKDKFEKVINLIQKLQLTNCQNTLIGNVMTKGISGGERKRCSIGIELLGEPQILVLDEPTSGLDSFTSYRLICLLKSIAERDNCTIIFTIHQPSSDIWNLFDRVCLLADGKFVYQGKRENIIEYFNTINFKCPRYSNPADYFISLISEIGEQSTNRFKYLTNQYSQQLEQNVNETILKLNSNNLTQINFVASINKINRISQHYMLKKLLLRQIKLLSRNKIMIYARFMQVIIMSLFTGAVYFNLSRDYNSYTDSYNIAIFLYVIMLGQFSQSETPQVINFSAERPVYLKEVNQNLYTTGAYFLSKIIPEIVTCSIFPIIMGLIVYWMVGMTTSAFPFYLLVYILQSNVGNSFGILSGSIFEQPKVAISFATTFLIPQLLFGGLFKNRNDYSSWIGWIQYITPTFYAFNAAAVNEFEQTNFLYNPILYLNLDLNKWVCVGMLATLYILFNFIAFLILSFKKKNLQ</sequence>
<dbReference type="SUPFAM" id="SSF52540">
    <property type="entry name" value="P-loop containing nucleoside triphosphate hydrolases"/>
    <property type="match status" value="1"/>
</dbReference>
<dbReference type="GO" id="GO:0016020">
    <property type="term" value="C:membrane"/>
    <property type="evidence" value="ECO:0007669"/>
    <property type="project" value="UniProtKB-SubCell"/>
</dbReference>
<dbReference type="GO" id="GO:0140359">
    <property type="term" value="F:ABC-type transporter activity"/>
    <property type="evidence" value="ECO:0007669"/>
    <property type="project" value="InterPro"/>
</dbReference>